<gene>
    <name evidence="2" type="ORF">CZ674_00380</name>
</gene>
<keyword evidence="3" id="KW-1185">Reference proteome</keyword>
<feature type="transmembrane region" description="Helical" evidence="1">
    <location>
        <begin position="65"/>
        <end position="89"/>
    </location>
</feature>
<dbReference type="EMBL" id="FUHU01000003">
    <property type="protein sequence ID" value="SJM46251.1"/>
    <property type="molecule type" value="Genomic_DNA"/>
</dbReference>
<dbReference type="InterPro" id="IPR007165">
    <property type="entry name" value="Phage_holin_4_2"/>
</dbReference>
<keyword evidence="1" id="KW-0472">Membrane</keyword>
<sequence length="134" mass="14995">MRFTLRVVFTAIATWLVSMLLPGLSIVNFGGEQWQLALTYLAVAFAFGIINATLGNLIRIVAFPIYLLTLGIVSFFVNGLLLMIVHWISEGLGWGLRIDSYLWGILGAFLIAILTGLITLITRPIFGKRRQRKR</sequence>
<proteinExistence type="predicted"/>
<keyword evidence="1" id="KW-0812">Transmembrane</keyword>
<dbReference type="PANTHER" id="PTHR37309">
    <property type="entry name" value="SLR0284 PROTEIN"/>
    <property type="match status" value="1"/>
</dbReference>
<dbReference type="RefSeq" id="WP_086989979.1">
    <property type="nucleotide sequence ID" value="NZ_FUHU01000003.1"/>
</dbReference>
<accession>A0A1R4ERL7</accession>
<protein>
    <submittedName>
        <fullName evidence="2">Putative membrane protein</fullName>
    </submittedName>
</protein>
<evidence type="ECO:0000313" key="2">
    <source>
        <dbReference type="EMBL" id="SJM46251.1"/>
    </source>
</evidence>
<dbReference type="AlphaFoldDB" id="A0A1R4ERL7"/>
<feature type="transmembrane region" description="Helical" evidence="1">
    <location>
        <begin position="7"/>
        <end position="31"/>
    </location>
</feature>
<feature type="transmembrane region" description="Helical" evidence="1">
    <location>
        <begin position="37"/>
        <end position="58"/>
    </location>
</feature>
<dbReference type="Pfam" id="PF04020">
    <property type="entry name" value="Phage_holin_4_2"/>
    <property type="match status" value="1"/>
</dbReference>
<keyword evidence="1" id="KW-1133">Transmembrane helix</keyword>
<dbReference type="Proteomes" id="UP000195787">
    <property type="component" value="Unassembled WGS sequence"/>
</dbReference>
<name>A0A1R4ERL7_9MICO</name>
<dbReference type="PANTHER" id="PTHR37309:SF1">
    <property type="entry name" value="SLR0284 PROTEIN"/>
    <property type="match status" value="1"/>
</dbReference>
<evidence type="ECO:0000256" key="1">
    <source>
        <dbReference type="SAM" id="Phobius"/>
    </source>
</evidence>
<dbReference type="OrthoDB" id="9810847at2"/>
<evidence type="ECO:0000313" key="3">
    <source>
        <dbReference type="Proteomes" id="UP000195787"/>
    </source>
</evidence>
<dbReference type="GeneID" id="303171667"/>
<reference evidence="2 3" key="1">
    <citation type="submission" date="2017-02" db="EMBL/GenBank/DDBJ databases">
        <authorList>
            <person name="Peterson S.W."/>
        </authorList>
    </citation>
    <scope>NUCLEOTIDE SEQUENCE [LARGE SCALE GENOMIC DNA]</scope>
    <source>
        <strain evidence="2 3">LMG 22410</strain>
    </source>
</reference>
<feature type="transmembrane region" description="Helical" evidence="1">
    <location>
        <begin position="101"/>
        <end position="126"/>
    </location>
</feature>
<organism evidence="2 3">
    <name type="scientific">Agrococcus casei LMG 22410</name>
    <dbReference type="NCBI Taxonomy" id="1255656"/>
    <lineage>
        <taxon>Bacteria</taxon>
        <taxon>Bacillati</taxon>
        <taxon>Actinomycetota</taxon>
        <taxon>Actinomycetes</taxon>
        <taxon>Micrococcales</taxon>
        <taxon>Microbacteriaceae</taxon>
        <taxon>Agrococcus</taxon>
    </lineage>
</organism>